<evidence type="ECO:0000313" key="10">
    <source>
        <dbReference type="EMBL" id="GKX31053.1"/>
    </source>
</evidence>
<evidence type="ECO:0000256" key="4">
    <source>
        <dbReference type="ARBA" id="ARBA00022729"/>
    </source>
</evidence>
<dbReference type="Pfam" id="PF05504">
    <property type="entry name" value="Spore_GerAC"/>
    <property type="match status" value="1"/>
</dbReference>
<keyword evidence="7" id="KW-0449">Lipoprotein</keyword>
<accession>A0A9W6DH40</accession>
<evidence type="ECO:0000256" key="6">
    <source>
        <dbReference type="ARBA" id="ARBA00023139"/>
    </source>
</evidence>
<dbReference type="InterPro" id="IPR057336">
    <property type="entry name" value="GerAC_N"/>
</dbReference>
<sequence>MKVKVPLIIMIIVQMLLLTSCWSKKELDEISILSGVGIDSYDEENLLLTMQVILHREMKIESQTGKRGEESPTQNIEAIGGSLIDANRNFVLQTGRHGYWPHIAVIVIGEEQARKGISPILDILERDHEIRQRTYLLVTKDKAKDILMAETVDLEVIQAYNIKDMIENSYEHGESAKVDLHKYYLMSSEKNNSCYVTGINTIKDDNTEKVTSNLELKDTGIFKENKLIGWFDSEQTRGLLWIIDELNSCVSRINYPKDKKDFVFIETLRSKTKVKPVVKNDNLEKIVIDVSSQNILAQANEHIDLTKVESLDEIEKELEHLVKTQMESSLVKGKELNADVFGFGEIIHKYEPELWKEIKEYWEDIFLTTPIEINVDMNIKRTGLISKSKKDEGM</sequence>
<dbReference type="InterPro" id="IPR008844">
    <property type="entry name" value="Spore_GerAC-like"/>
</dbReference>
<keyword evidence="5" id="KW-0472">Membrane</keyword>
<name>A0A9W6DH40_9FIRM</name>
<evidence type="ECO:0000256" key="2">
    <source>
        <dbReference type="ARBA" id="ARBA00007886"/>
    </source>
</evidence>
<keyword evidence="4" id="KW-0732">Signal</keyword>
<dbReference type="PANTHER" id="PTHR35789">
    <property type="entry name" value="SPORE GERMINATION PROTEIN B3"/>
    <property type="match status" value="1"/>
</dbReference>
<gene>
    <name evidence="10" type="primary">grkc</name>
    <name evidence="10" type="ORF">SH1V18_35330</name>
</gene>
<evidence type="ECO:0000313" key="11">
    <source>
        <dbReference type="Proteomes" id="UP001144256"/>
    </source>
</evidence>
<organism evidence="10 11">
    <name type="scientific">Vallitalea longa</name>
    <dbReference type="NCBI Taxonomy" id="2936439"/>
    <lineage>
        <taxon>Bacteria</taxon>
        <taxon>Bacillati</taxon>
        <taxon>Bacillota</taxon>
        <taxon>Clostridia</taxon>
        <taxon>Lachnospirales</taxon>
        <taxon>Vallitaleaceae</taxon>
        <taxon>Vallitalea</taxon>
    </lineage>
</organism>
<dbReference type="RefSeq" id="WP_281817717.1">
    <property type="nucleotide sequence ID" value="NZ_BRLB01000013.1"/>
</dbReference>
<keyword evidence="11" id="KW-1185">Reference proteome</keyword>
<keyword evidence="3" id="KW-0309">Germination</keyword>
<proteinExistence type="inferred from homology"/>
<dbReference type="Gene3D" id="6.20.190.10">
    <property type="entry name" value="Nutrient germinant receptor protein C, domain 1"/>
    <property type="match status" value="1"/>
</dbReference>
<comment type="similarity">
    <text evidence="2">Belongs to the GerABKC lipoprotein family.</text>
</comment>
<evidence type="ECO:0000259" key="9">
    <source>
        <dbReference type="Pfam" id="PF25198"/>
    </source>
</evidence>
<comment type="subcellular location">
    <subcellularLocation>
        <location evidence="1">Membrane</location>
        <topology evidence="1">Lipid-anchor</topology>
    </subcellularLocation>
</comment>
<feature type="domain" description="Spore germination GerAC-like C-terminal" evidence="8">
    <location>
        <begin position="219"/>
        <end position="383"/>
    </location>
</feature>
<feature type="domain" description="Spore germination protein N-terminal" evidence="9">
    <location>
        <begin position="24"/>
        <end position="196"/>
    </location>
</feature>
<dbReference type="PANTHER" id="PTHR35789:SF1">
    <property type="entry name" value="SPORE GERMINATION PROTEIN B3"/>
    <property type="match status" value="1"/>
</dbReference>
<evidence type="ECO:0000256" key="3">
    <source>
        <dbReference type="ARBA" id="ARBA00022544"/>
    </source>
</evidence>
<dbReference type="PROSITE" id="PS51257">
    <property type="entry name" value="PROKAR_LIPOPROTEIN"/>
    <property type="match status" value="1"/>
</dbReference>
<dbReference type="EMBL" id="BRLB01000013">
    <property type="protein sequence ID" value="GKX31053.1"/>
    <property type="molecule type" value="Genomic_DNA"/>
</dbReference>
<dbReference type="NCBIfam" id="TIGR02887">
    <property type="entry name" value="spore_ger_x_C"/>
    <property type="match status" value="1"/>
</dbReference>
<dbReference type="GO" id="GO:0009847">
    <property type="term" value="P:spore germination"/>
    <property type="evidence" value="ECO:0007669"/>
    <property type="project" value="InterPro"/>
</dbReference>
<dbReference type="GO" id="GO:0016020">
    <property type="term" value="C:membrane"/>
    <property type="evidence" value="ECO:0007669"/>
    <property type="project" value="UniProtKB-SubCell"/>
</dbReference>
<dbReference type="InterPro" id="IPR038501">
    <property type="entry name" value="Spore_GerAC_C_sf"/>
</dbReference>
<dbReference type="Pfam" id="PF25198">
    <property type="entry name" value="Spore_GerAC_N"/>
    <property type="match status" value="1"/>
</dbReference>
<evidence type="ECO:0000256" key="1">
    <source>
        <dbReference type="ARBA" id="ARBA00004635"/>
    </source>
</evidence>
<dbReference type="Proteomes" id="UP001144256">
    <property type="component" value="Unassembled WGS sequence"/>
</dbReference>
<dbReference type="Gene3D" id="3.30.300.210">
    <property type="entry name" value="Nutrient germinant receptor protein C, domain 3"/>
    <property type="match status" value="1"/>
</dbReference>
<dbReference type="AlphaFoldDB" id="A0A9W6DH40"/>
<reference evidence="10" key="1">
    <citation type="submission" date="2022-06" db="EMBL/GenBank/DDBJ databases">
        <title>Vallitalea longa sp. nov., an anaerobic bacterium isolated from marine sediment.</title>
        <authorList>
            <person name="Hirano S."/>
            <person name="Terahara T."/>
            <person name="Mori K."/>
            <person name="Hamada M."/>
            <person name="Matsumoto R."/>
            <person name="Kobayashi T."/>
        </authorList>
    </citation>
    <scope>NUCLEOTIDE SEQUENCE</scope>
    <source>
        <strain evidence="10">SH18-1</strain>
    </source>
</reference>
<evidence type="ECO:0000256" key="7">
    <source>
        <dbReference type="ARBA" id="ARBA00023288"/>
    </source>
</evidence>
<evidence type="ECO:0000259" key="8">
    <source>
        <dbReference type="Pfam" id="PF05504"/>
    </source>
</evidence>
<keyword evidence="6" id="KW-0564">Palmitate</keyword>
<comment type="caution">
    <text evidence="10">The sequence shown here is derived from an EMBL/GenBank/DDBJ whole genome shotgun (WGS) entry which is preliminary data.</text>
</comment>
<dbReference type="InterPro" id="IPR046953">
    <property type="entry name" value="Spore_GerAC-like_C"/>
</dbReference>
<protein>
    <submittedName>
        <fullName evidence="10">Germination protein</fullName>
    </submittedName>
</protein>
<evidence type="ECO:0000256" key="5">
    <source>
        <dbReference type="ARBA" id="ARBA00023136"/>
    </source>
</evidence>